<accession>A0A8X6R3T7</accession>
<name>A0A8X6R3T7_NEPPI</name>
<evidence type="ECO:0000313" key="3">
    <source>
        <dbReference type="Proteomes" id="UP000887013"/>
    </source>
</evidence>
<keyword evidence="3" id="KW-1185">Reference proteome</keyword>
<evidence type="ECO:0000256" key="1">
    <source>
        <dbReference type="SAM" id="MobiDB-lite"/>
    </source>
</evidence>
<proteinExistence type="predicted"/>
<dbReference type="AlphaFoldDB" id="A0A8X6R3T7"/>
<reference evidence="2" key="1">
    <citation type="submission" date="2020-08" db="EMBL/GenBank/DDBJ databases">
        <title>Multicomponent nature underlies the extraordinary mechanical properties of spider dragline silk.</title>
        <authorList>
            <person name="Kono N."/>
            <person name="Nakamura H."/>
            <person name="Mori M."/>
            <person name="Yoshida Y."/>
            <person name="Ohtoshi R."/>
            <person name="Malay A.D."/>
            <person name="Moran D.A.P."/>
            <person name="Tomita M."/>
            <person name="Numata K."/>
            <person name="Arakawa K."/>
        </authorList>
    </citation>
    <scope>NUCLEOTIDE SEQUENCE</scope>
</reference>
<gene>
    <name evidence="2" type="ORF">NPIL_657121</name>
</gene>
<sequence length="90" mass="10158">MKLVAQDSSARQPETVPPSVLFEVGQGRNRLSRRWLNPKLGKSGSEKGVLQFLNYNDLKRIAKTLENGEAEQHRTRPINTVSKAPVFKEI</sequence>
<dbReference type="Proteomes" id="UP000887013">
    <property type="component" value="Unassembled WGS sequence"/>
</dbReference>
<dbReference type="EMBL" id="BMAW01040681">
    <property type="protein sequence ID" value="GFU60579.1"/>
    <property type="molecule type" value="Genomic_DNA"/>
</dbReference>
<evidence type="ECO:0000313" key="2">
    <source>
        <dbReference type="EMBL" id="GFU60579.1"/>
    </source>
</evidence>
<feature type="region of interest" description="Disordered" evidence="1">
    <location>
        <begin position="68"/>
        <end position="90"/>
    </location>
</feature>
<protein>
    <submittedName>
        <fullName evidence="2">Uncharacterized protein</fullName>
    </submittedName>
</protein>
<comment type="caution">
    <text evidence="2">The sequence shown here is derived from an EMBL/GenBank/DDBJ whole genome shotgun (WGS) entry which is preliminary data.</text>
</comment>
<organism evidence="2 3">
    <name type="scientific">Nephila pilipes</name>
    <name type="common">Giant wood spider</name>
    <name type="synonym">Nephila maculata</name>
    <dbReference type="NCBI Taxonomy" id="299642"/>
    <lineage>
        <taxon>Eukaryota</taxon>
        <taxon>Metazoa</taxon>
        <taxon>Ecdysozoa</taxon>
        <taxon>Arthropoda</taxon>
        <taxon>Chelicerata</taxon>
        <taxon>Arachnida</taxon>
        <taxon>Araneae</taxon>
        <taxon>Araneomorphae</taxon>
        <taxon>Entelegynae</taxon>
        <taxon>Araneoidea</taxon>
        <taxon>Nephilidae</taxon>
        <taxon>Nephila</taxon>
    </lineage>
</organism>